<name>A0A843VP75_COLES</name>
<protein>
    <recommendedName>
        <fullName evidence="1">Neprosin PEP catalytic domain-containing protein</fullName>
    </recommendedName>
</protein>
<dbReference type="AlphaFoldDB" id="A0A843VP75"/>
<keyword evidence="3" id="KW-1185">Reference proteome</keyword>
<dbReference type="Proteomes" id="UP000652761">
    <property type="component" value="Unassembled WGS sequence"/>
</dbReference>
<dbReference type="PANTHER" id="PTHR31589">
    <property type="entry name" value="PROTEIN, PUTATIVE (DUF239)-RELATED-RELATED"/>
    <property type="match status" value="1"/>
</dbReference>
<dbReference type="PANTHER" id="PTHR31589:SF211">
    <property type="entry name" value="OS06G0682600 PROTEIN"/>
    <property type="match status" value="1"/>
</dbReference>
<evidence type="ECO:0000313" key="3">
    <source>
        <dbReference type="Proteomes" id="UP000652761"/>
    </source>
</evidence>
<evidence type="ECO:0000259" key="1">
    <source>
        <dbReference type="PROSITE" id="PS52045"/>
    </source>
</evidence>
<dbReference type="Pfam" id="PF03080">
    <property type="entry name" value="Neprosin"/>
    <property type="match status" value="1"/>
</dbReference>
<dbReference type="PROSITE" id="PS52045">
    <property type="entry name" value="NEPROSIN_PEP_CD"/>
    <property type="match status" value="1"/>
</dbReference>
<proteinExistence type="predicted"/>
<feature type="domain" description="Neprosin PEP catalytic" evidence="1">
    <location>
        <begin position="1"/>
        <end position="149"/>
    </location>
</feature>
<evidence type="ECO:0000313" key="2">
    <source>
        <dbReference type="EMBL" id="MQL98851.1"/>
    </source>
</evidence>
<gene>
    <name evidence="2" type="ORF">Taro_031570</name>
</gene>
<accession>A0A843VP75</accession>
<reference evidence="2" key="1">
    <citation type="submission" date="2017-07" db="EMBL/GenBank/DDBJ databases">
        <title>Taro Niue Genome Assembly and Annotation.</title>
        <authorList>
            <person name="Atibalentja N."/>
            <person name="Keating K."/>
            <person name="Fields C.J."/>
        </authorList>
    </citation>
    <scope>NUCLEOTIDE SEQUENCE</scope>
    <source>
        <strain evidence="2">Niue_2</strain>
        <tissue evidence="2">Leaf</tissue>
    </source>
</reference>
<dbReference type="OrthoDB" id="1858978at2759"/>
<dbReference type="EMBL" id="NMUH01002249">
    <property type="protein sequence ID" value="MQL98851.1"/>
    <property type="molecule type" value="Genomic_DNA"/>
</dbReference>
<sequence>MDSASASGAASIRYERVSGSCRSAVGCEPLVIRGHTYKAIYTLDAIGHWPKRLFTSLAENADSVVFGGEVFFDKDDNGGPPMGSGYLGTETDKAASFTGMQHIDKYGNYDYFSLDDFKFYVDNEACYNTKMTQGPLGVFLFFYGGPRCQSSD</sequence>
<dbReference type="InterPro" id="IPR004314">
    <property type="entry name" value="Neprosin"/>
</dbReference>
<dbReference type="InterPro" id="IPR053168">
    <property type="entry name" value="Glutamic_endopeptidase"/>
</dbReference>
<comment type="caution">
    <text evidence="2">The sequence shown here is derived from an EMBL/GenBank/DDBJ whole genome shotgun (WGS) entry which is preliminary data.</text>
</comment>
<organism evidence="2 3">
    <name type="scientific">Colocasia esculenta</name>
    <name type="common">Wild taro</name>
    <name type="synonym">Arum esculentum</name>
    <dbReference type="NCBI Taxonomy" id="4460"/>
    <lineage>
        <taxon>Eukaryota</taxon>
        <taxon>Viridiplantae</taxon>
        <taxon>Streptophyta</taxon>
        <taxon>Embryophyta</taxon>
        <taxon>Tracheophyta</taxon>
        <taxon>Spermatophyta</taxon>
        <taxon>Magnoliopsida</taxon>
        <taxon>Liliopsida</taxon>
        <taxon>Araceae</taxon>
        <taxon>Aroideae</taxon>
        <taxon>Colocasieae</taxon>
        <taxon>Colocasia</taxon>
    </lineage>
</organism>